<name>A0A2N9XU02_9NEIS</name>
<accession>A0A2N9XU02</accession>
<gene>
    <name evidence="2" type="ORF">BHC49_11210</name>
</gene>
<proteinExistence type="predicted"/>
<keyword evidence="1" id="KW-0732">Signal</keyword>
<dbReference type="RefSeq" id="WP_100138297.1">
    <property type="nucleotide sequence ID" value="NZ_MEIS01000126.1"/>
</dbReference>
<dbReference type="OrthoDB" id="8612749at2"/>
<dbReference type="EMBL" id="MEIS01000126">
    <property type="protein sequence ID" value="PIT52844.1"/>
    <property type="molecule type" value="Genomic_DNA"/>
</dbReference>
<dbReference type="Proteomes" id="UP000229434">
    <property type="component" value="Unassembled WGS sequence"/>
</dbReference>
<feature type="chain" id="PRO_5014627785" description="Lipoprotein" evidence="1">
    <location>
        <begin position="18"/>
        <end position="124"/>
    </location>
</feature>
<evidence type="ECO:0008006" key="4">
    <source>
        <dbReference type="Google" id="ProtNLM"/>
    </source>
</evidence>
<evidence type="ECO:0000313" key="3">
    <source>
        <dbReference type="Proteomes" id="UP000229434"/>
    </source>
</evidence>
<evidence type="ECO:0000313" key="2">
    <source>
        <dbReference type="EMBL" id="PIT52844.1"/>
    </source>
</evidence>
<protein>
    <recommendedName>
        <fullName evidence="4">Lipoprotein</fullName>
    </recommendedName>
</protein>
<comment type="caution">
    <text evidence="2">The sequence shown here is derived from an EMBL/GenBank/DDBJ whole genome shotgun (WGS) entry which is preliminary data.</text>
</comment>
<organism evidence="2 3">
    <name type="scientific">Snodgrassella alvi</name>
    <dbReference type="NCBI Taxonomy" id="1196083"/>
    <lineage>
        <taxon>Bacteria</taxon>
        <taxon>Pseudomonadati</taxon>
        <taxon>Pseudomonadota</taxon>
        <taxon>Betaproteobacteria</taxon>
        <taxon>Neisseriales</taxon>
        <taxon>Neisseriaceae</taxon>
        <taxon>Snodgrassella</taxon>
    </lineage>
</organism>
<sequence length="124" mass="13984">MKKLLIILLLLPSLAIAKDYKTIISGKKLTYKGENCAGVAFSSNGFYAFIYAEQGAKCLPNLSLRVKWLNNNTVMLVERNKTAENAPQVIVMQFKSIKKNKTTVKNIWAGWGDQPDQIEKYTIK</sequence>
<feature type="signal peptide" evidence="1">
    <location>
        <begin position="1"/>
        <end position="17"/>
    </location>
</feature>
<dbReference type="AlphaFoldDB" id="A0A2N9XU02"/>
<evidence type="ECO:0000256" key="1">
    <source>
        <dbReference type="SAM" id="SignalP"/>
    </source>
</evidence>
<reference evidence="2 3" key="1">
    <citation type="journal article" date="2017" name="MBio">
        <title>Type VI secretion-mediated competition in the bee gut microbiome.</title>
        <authorList>
            <person name="Steele M.I."/>
            <person name="Kwong W.K."/>
            <person name="Powell J.E."/>
            <person name="Whiteley M."/>
            <person name="Moran N.A."/>
        </authorList>
    </citation>
    <scope>NUCLEOTIDE SEQUENCE [LARGE SCALE GENOMIC DNA]</scope>
    <source>
        <strain evidence="2 3">Nev3CBA3</strain>
    </source>
</reference>